<evidence type="ECO:0000256" key="1">
    <source>
        <dbReference type="SAM" id="MobiDB-lite"/>
    </source>
</evidence>
<evidence type="ECO:0000313" key="2">
    <source>
        <dbReference type="EMBL" id="CAB4822980.1"/>
    </source>
</evidence>
<dbReference type="EMBL" id="CAFAAQ010000231">
    <property type="protein sequence ID" value="CAB4822980.1"/>
    <property type="molecule type" value="Genomic_DNA"/>
</dbReference>
<organism evidence="2">
    <name type="scientific">freshwater metagenome</name>
    <dbReference type="NCBI Taxonomy" id="449393"/>
    <lineage>
        <taxon>unclassified sequences</taxon>
        <taxon>metagenomes</taxon>
        <taxon>ecological metagenomes</taxon>
    </lineage>
</organism>
<feature type="region of interest" description="Disordered" evidence="1">
    <location>
        <begin position="86"/>
        <end position="117"/>
    </location>
</feature>
<sequence length="248" mass="27958">MDTVESLPQDAEPIDGMPDQKARLYAKYAGLDRASALPWWERNIGPYDTGRAVKEKLTPDEFADRRLLEEQELAAKRKRAWELDAPRREEADRKRQEEEAQLSRMDQQSAEDERRRRAVQEIMGRAKERKRQAVVSAWADVGIPEMVIAAAIANGLTPDLLKGFDLGCLSIDEVAALILGREAGVTRDSLKPWLDCDLTKAQLISAVQFTDVSEQDVHQWVDSGRTPEELLTRLQAGVSPPESLRNIL</sequence>
<feature type="compositionally biased region" description="Basic and acidic residues" evidence="1">
    <location>
        <begin position="86"/>
        <end position="98"/>
    </location>
</feature>
<reference evidence="2" key="1">
    <citation type="submission" date="2020-05" db="EMBL/GenBank/DDBJ databases">
        <authorList>
            <person name="Chiriac C."/>
            <person name="Salcher M."/>
            <person name="Ghai R."/>
            <person name="Kavagutti S V."/>
        </authorList>
    </citation>
    <scope>NUCLEOTIDE SEQUENCE</scope>
</reference>
<dbReference type="AlphaFoldDB" id="A0A6J6ZN03"/>
<accession>A0A6J6ZN03</accession>
<gene>
    <name evidence="2" type="ORF">UFOPK3046_01837</name>
</gene>
<protein>
    <submittedName>
        <fullName evidence="2">Unannotated protein</fullName>
    </submittedName>
</protein>
<proteinExistence type="predicted"/>
<name>A0A6J6ZN03_9ZZZZ</name>